<organism evidence="1 2">
    <name type="scientific">Pseudomonas phage phiPMW</name>
    <dbReference type="NCBI Taxonomy" id="1815582"/>
    <lineage>
        <taxon>Viruses</taxon>
        <taxon>Duplodnaviria</taxon>
        <taxon>Heunggongvirae</taxon>
        <taxon>Uroviricota</taxon>
        <taxon>Caudoviricetes</taxon>
        <taxon>Plaisancevirus</taxon>
        <taxon>Plaisancevirus PMW</taxon>
    </lineage>
</organism>
<evidence type="ECO:0000313" key="1">
    <source>
        <dbReference type="EMBL" id="ANA49170.1"/>
    </source>
</evidence>
<evidence type="ECO:0000313" key="2">
    <source>
        <dbReference type="Proteomes" id="UP000223738"/>
    </source>
</evidence>
<accession>A0A1S5R185</accession>
<gene>
    <name evidence="1" type="ORF">PMW_45</name>
</gene>
<reference evidence="1 2" key="1">
    <citation type="submission" date="2016-03" db="EMBL/GenBank/DDBJ databases">
        <title>Characterization of pf16 and phiPMW: Two novel phages infecting Pseudomonas putida PpG1.</title>
        <authorList>
            <person name="Magill D.J."/>
            <person name="Krylov V.N."/>
            <person name="Allen C.C.R."/>
            <person name="McGrath J.W."/>
            <person name="Quinn J.P."/>
            <person name="Kulakov L.A."/>
        </authorList>
    </citation>
    <scope>NUCLEOTIDE SEQUENCE [LARGE SCALE GENOMIC DNA]</scope>
</reference>
<name>A0A1S5R185_9CAUD</name>
<dbReference type="EMBL" id="KU862660">
    <property type="protein sequence ID" value="ANA49170.1"/>
    <property type="molecule type" value="Genomic_DNA"/>
</dbReference>
<keyword evidence="2" id="KW-1185">Reference proteome</keyword>
<protein>
    <submittedName>
        <fullName evidence="1">Uncharacterized protein</fullName>
    </submittedName>
</protein>
<dbReference type="Proteomes" id="UP000223738">
    <property type="component" value="Segment"/>
</dbReference>
<sequence>MKNITRYEFKHISVNGDPVAWFVFYDDDGQLARVVYTREEAAQYERMAYTVHPVFGDPQNA</sequence>
<proteinExistence type="predicted"/>